<dbReference type="EMBL" id="AMYB01000004">
    <property type="protein sequence ID" value="OAD03188.1"/>
    <property type="molecule type" value="Genomic_DNA"/>
</dbReference>
<dbReference type="Gene3D" id="3.40.50.12780">
    <property type="entry name" value="N-terminal domain of ligase-like"/>
    <property type="match status" value="1"/>
</dbReference>
<evidence type="ECO:0000256" key="2">
    <source>
        <dbReference type="ARBA" id="ARBA00022598"/>
    </source>
</evidence>
<dbReference type="InterPro" id="IPR000873">
    <property type="entry name" value="AMP-dep_synth/lig_dom"/>
</dbReference>
<evidence type="ECO:0000256" key="6">
    <source>
        <dbReference type="SAM" id="MobiDB-lite"/>
    </source>
</evidence>
<sequence>MVQKTFSVEVTEAQPGEGPTRRSILSPNQLMITPAKGVETLYDILQYASNTFKTRKGFGYRKLEDTISTTKKVTKVVNGVETTQDKTWTYFQLSGYHHYSYEEASTLTKTIGAGLAKLGLKKGDKVQISASTSVEWMFMAHGAFTQSLTIVTAYDTLGPEGLQHAINESEATLCFMNDDQLPILHKILAQCPTIDSVIYRGQAKPEHVDLLKSNAQIKHLLSYEELEKLGQDNPVEVVKPSASDLCCIMYTSGSTGNPKGVMLTHGNVVAAIAGVCRMLQHLLEPNDTMMAYLPLAHVLEFLVENLCIFLGVTLGYGSIRTLTDVSVKNCSGDLQEFGPTIMTGVPQVWETIKKTVLTKVAERGPRVESIFGGAIKMKKFLGDYGLPTGLLDTVVFNNVKKQLGGRLRYCLSGGAPVSAETQQFLSLAVCPILQGYGMTESCGMCAIMAPEQWALCEVGSPVPCVEVKLVDQPELGYTSANTPRPQGEIWIRGPSITAGYYKQDDITKETLTEDGWLKTGDVGEWTERGTLSIIDRVKNLVKLSNGEYIALEKLESIYKSNTLVENMCVCAESLYPKPVGLLVPVEGPLRKFLAEHGVENEDYAALCASKEARKVVLQAMQEQAKKSGLRGAEIIADVWICKDLWTPEMGLLTAAQKLKRKDVNKAYEEQLKDMFSAMK</sequence>
<evidence type="ECO:0000256" key="3">
    <source>
        <dbReference type="ARBA" id="ARBA00022741"/>
    </source>
</evidence>
<keyword evidence="9" id="KW-1185">Reference proteome</keyword>
<dbReference type="GO" id="GO:0005524">
    <property type="term" value="F:ATP binding"/>
    <property type="evidence" value="ECO:0007669"/>
    <property type="project" value="UniProtKB-KW"/>
</dbReference>
<feature type="region of interest" description="Disordered" evidence="6">
    <location>
        <begin position="1"/>
        <end position="22"/>
    </location>
</feature>
<organism evidence="8 9">
    <name type="scientific">Mucor lusitanicus CBS 277.49</name>
    <dbReference type="NCBI Taxonomy" id="747725"/>
    <lineage>
        <taxon>Eukaryota</taxon>
        <taxon>Fungi</taxon>
        <taxon>Fungi incertae sedis</taxon>
        <taxon>Mucoromycota</taxon>
        <taxon>Mucoromycotina</taxon>
        <taxon>Mucoromycetes</taxon>
        <taxon>Mucorales</taxon>
        <taxon>Mucorineae</taxon>
        <taxon>Mucoraceae</taxon>
        <taxon>Mucor</taxon>
    </lineage>
</organism>
<dbReference type="InterPro" id="IPR020845">
    <property type="entry name" value="AMP-binding_CS"/>
</dbReference>
<proteinExistence type="inferred from homology"/>
<keyword evidence="3" id="KW-0547">Nucleotide-binding</keyword>
<accession>A0A168L798</accession>
<protein>
    <recommendedName>
        <fullName evidence="7">AMP-dependent synthetase/ligase domain-containing protein</fullName>
    </recommendedName>
</protein>
<dbReference type="STRING" id="747725.A0A168L798"/>
<dbReference type="GO" id="GO:0035336">
    <property type="term" value="P:long-chain fatty-acyl-CoA metabolic process"/>
    <property type="evidence" value="ECO:0007669"/>
    <property type="project" value="TreeGrafter"/>
</dbReference>
<dbReference type="AlphaFoldDB" id="A0A168L798"/>
<comment type="catalytic activity">
    <reaction evidence="5">
        <text>a long-chain fatty acid + ATP + CoA = a long-chain fatty acyl-CoA + AMP + diphosphate</text>
        <dbReference type="Rhea" id="RHEA:15421"/>
        <dbReference type="ChEBI" id="CHEBI:30616"/>
        <dbReference type="ChEBI" id="CHEBI:33019"/>
        <dbReference type="ChEBI" id="CHEBI:57287"/>
        <dbReference type="ChEBI" id="CHEBI:57560"/>
        <dbReference type="ChEBI" id="CHEBI:83139"/>
        <dbReference type="ChEBI" id="CHEBI:456215"/>
        <dbReference type="EC" id="6.2.1.3"/>
    </reaction>
</comment>
<comment type="caution">
    <text evidence="8">The sequence shown here is derived from an EMBL/GenBank/DDBJ whole genome shotgun (WGS) entry which is preliminary data.</text>
</comment>
<evidence type="ECO:0000313" key="9">
    <source>
        <dbReference type="Proteomes" id="UP000077051"/>
    </source>
</evidence>
<dbReference type="PANTHER" id="PTHR43272:SF83">
    <property type="entry name" value="ACYL-COA SYNTHETASE LONG-CHAIN, ISOFORM J"/>
    <property type="match status" value="1"/>
</dbReference>
<evidence type="ECO:0000256" key="5">
    <source>
        <dbReference type="ARBA" id="ARBA00036813"/>
    </source>
</evidence>
<dbReference type="GO" id="GO:0004467">
    <property type="term" value="F:long-chain fatty acid-CoA ligase activity"/>
    <property type="evidence" value="ECO:0007669"/>
    <property type="project" value="UniProtKB-EC"/>
</dbReference>
<dbReference type="SUPFAM" id="SSF56801">
    <property type="entry name" value="Acetyl-CoA synthetase-like"/>
    <property type="match status" value="1"/>
</dbReference>
<name>A0A168L798_MUCCL</name>
<dbReference type="PANTHER" id="PTHR43272">
    <property type="entry name" value="LONG-CHAIN-FATTY-ACID--COA LIGASE"/>
    <property type="match status" value="1"/>
</dbReference>
<evidence type="ECO:0000256" key="4">
    <source>
        <dbReference type="ARBA" id="ARBA00022840"/>
    </source>
</evidence>
<dbReference type="InterPro" id="IPR042099">
    <property type="entry name" value="ANL_N_sf"/>
</dbReference>
<gene>
    <name evidence="8" type="ORF">MUCCIDRAFT_110043</name>
</gene>
<dbReference type="VEuPathDB" id="FungiDB:MUCCIDRAFT_110043"/>
<dbReference type="PROSITE" id="PS00455">
    <property type="entry name" value="AMP_BINDING"/>
    <property type="match status" value="1"/>
</dbReference>
<dbReference type="GO" id="GO:0005783">
    <property type="term" value="C:endoplasmic reticulum"/>
    <property type="evidence" value="ECO:0007669"/>
    <property type="project" value="TreeGrafter"/>
</dbReference>
<reference evidence="8 9" key="1">
    <citation type="submission" date="2015-06" db="EMBL/GenBank/DDBJ databases">
        <title>Expansion of signal transduction pathways in fungi by whole-genome duplication.</title>
        <authorList>
            <consortium name="DOE Joint Genome Institute"/>
            <person name="Corrochano L.M."/>
            <person name="Kuo A."/>
            <person name="Marcet-Houben M."/>
            <person name="Polaino S."/>
            <person name="Salamov A."/>
            <person name="Villalobos J.M."/>
            <person name="Alvarez M.I."/>
            <person name="Avalos J."/>
            <person name="Benito E.P."/>
            <person name="Benoit I."/>
            <person name="Burger G."/>
            <person name="Camino L.P."/>
            <person name="Canovas D."/>
            <person name="Cerda-Olmedo E."/>
            <person name="Cheng J.-F."/>
            <person name="Dominguez A."/>
            <person name="Elias M."/>
            <person name="Eslava A.P."/>
            <person name="Glaser F."/>
            <person name="Grimwood J."/>
            <person name="Gutierrez G."/>
            <person name="Heitman J."/>
            <person name="Henrissat B."/>
            <person name="Iturriaga E.A."/>
            <person name="Lang B.F."/>
            <person name="Lavin J.L."/>
            <person name="Lee S."/>
            <person name="Li W."/>
            <person name="Lindquist E."/>
            <person name="Lopez-Garcia S."/>
            <person name="Luque E.M."/>
            <person name="Marcos A.T."/>
            <person name="Martin J."/>
            <person name="Mccluskey K."/>
            <person name="Medina H.R."/>
            <person name="Miralles-Duran A."/>
            <person name="Miyazaki A."/>
            <person name="Munoz-Torres E."/>
            <person name="Oguiza J.A."/>
            <person name="Ohm R."/>
            <person name="Olmedo M."/>
            <person name="Orejas M."/>
            <person name="Ortiz-Castellanos L."/>
            <person name="Pisabarro A.G."/>
            <person name="Rodriguez-Romero J."/>
            <person name="Ruiz-Herrera J."/>
            <person name="Ruiz-Vazquez R."/>
            <person name="Sanz C."/>
            <person name="Schackwitz W."/>
            <person name="Schmutz J."/>
            <person name="Shahriari M."/>
            <person name="Shelest E."/>
            <person name="Silva-Franco F."/>
            <person name="Soanes D."/>
            <person name="Syed K."/>
            <person name="Tagua V.G."/>
            <person name="Talbot N.J."/>
            <person name="Thon M."/>
            <person name="De Vries R.P."/>
            <person name="Wiebenga A."/>
            <person name="Yadav J.S."/>
            <person name="Braun E.L."/>
            <person name="Baker S."/>
            <person name="Garre V."/>
            <person name="Horwitz B."/>
            <person name="Torres-Martinez S."/>
            <person name="Idnurm A."/>
            <person name="Herrera-Estrella A."/>
            <person name="Gabaldon T."/>
            <person name="Grigoriev I.V."/>
        </authorList>
    </citation>
    <scope>NUCLEOTIDE SEQUENCE [LARGE SCALE GENOMIC DNA]</scope>
    <source>
        <strain evidence="8 9">CBS 277.49</strain>
    </source>
</reference>
<evidence type="ECO:0000256" key="1">
    <source>
        <dbReference type="ARBA" id="ARBA00006432"/>
    </source>
</evidence>
<dbReference type="OrthoDB" id="1700726at2759"/>
<dbReference type="GO" id="GO:0005886">
    <property type="term" value="C:plasma membrane"/>
    <property type="evidence" value="ECO:0007669"/>
    <property type="project" value="TreeGrafter"/>
</dbReference>
<keyword evidence="4" id="KW-0067">ATP-binding</keyword>
<keyword evidence="2" id="KW-0436">Ligase</keyword>
<evidence type="ECO:0000313" key="8">
    <source>
        <dbReference type="EMBL" id="OAD03188.1"/>
    </source>
</evidence>
<dbReference type="Pfam" id="PF00501">
    <property type="entry name" value="AMP-binding"/>
    <property type="match status" value="1"/>
</dbReference>
<feature type="domain" description="AMP-dependent synthetase/ligase" evidence="7">
    <location>
        <begin position="81"/>
        <end position="501"/>
    </location>
</feature>
<dbReference type="GO" id="GO:0005811">
    <property type="term" value="C:lipid droplet"/>
    <property type="evidence" value="ECO:0007669"/>
    <property type="project" value="TreeGrafter"/>
</dbReference>
<dbReference type="Proteomes" id="UP000077051">
    <property type="component" value="Unassembled WGS sequence"/>
</dbReference>
<evidence type="ECO:0000259" key="7">
    <source>
        <dbReference type="Pfam" id="PF00501"/>
    </source>
</evidence>
<comment type="similarity">
    <text evidence="1">Belongs to the ATP-dependent AMP-binding enzyme family.</text>
</comment>